<proteinExistence type="predicted"/>
<gene>
    <name evidence="1" type="ORF">C9I89_09330</name>
</gene>
<dbReference type="AlphaFoldDB" id="A0A2T3MZR9"/>
<dbReference type="EMBL" id="PYMC01000005">
    <property type="protein sequence ID" value="PSW05442.1"/>
    <property type="molecule type" value="Genomic_DNA"/>
</dbReference>
<accession>A0A2T3MZR9</accession>
<reference evidence="1 2" key="1">
    <citation type="submission" date="2018-03" db="EMBL/GenBank/DDBJ databases">
        <title>Whole genome sequencing of Histamine producing bacteria.</title>
        <authorList>
            <person name="Butler K."/>
        </authorList>
    </citation>
    <scope>NUCLEOTIDE SEQUENCE [LARGE SCALE GENOMIC DNA]</scope>
    <source>
        <strain evidence="1 2">DSM 16190</strain>
    </source>
</reference>
<comment type="caution">
    <text evidence="1">The sequence shown here is derived from an EMBL/GenBank/DDBJ whole genome shotgun (WGS) entry which is preliminary data.</text>
</comment>
<sequence length="69" mass="8194">MVYSYYFEVPQDVTEELLNSMSWSKGQLISDIPVHVFENECHEETVFHQTSKKWDQVLRFVSGILTCFF</sequence>
<protein>
    <submittedName>
        <fullName evidence="1">Uncharacterized protein</fullName>
    </submittedName>
</protein>
<dbReference type="RefSeq" id="WP_107283082.1">
    <property type="nucleotide sequence ID" value="NZ_PYMC01000005.1"/>
</dbReference>
<keyword evidence="2" id="KW-1185">Reference proteome</keyword>
<organism evidence="1 2">
    <name type="scientific">Photobacterium lipolyticum</name>
    <dbReference type="NCBI Taxonomy" id="266810"/>
    <lineage>
        <taxon>Bacteria</taxon>
        <taxon>Pseudomonadati</taxon>
        <taxon>Pseudomonadota</taxon>
        <taxon>Gammaproteobacteria</taxon>
        <taxon>Vibrionales</taxon>
        <taxon>Vibrionaceae</taxon>
        <taxon>Photobacterium</taxon>
    </lineage>
</organism>
<dbReference type="Proteomes" id="UP000240904">
    <property type="component" value="Unassembled WGS sequence"/>
</dbReference>
<name>A0A2T3MZR9_9GAMM</name>
<evidence type="ECO:0000313" key="1">
    <source>
        <dbReference type="EMBL" id="PSW05442.1"/>
    </source>
</evidence>
<dbReference type="OrthoDB" id="9806951at2"/>
<evidence type="ECO:0000313" key="2">
    <source>
        <dbReference type="Proteomes" id="UP000240904"/>
    </source>
</evidence>